<dbReference type="EMBL" id="AP014800">
    <property type="protein sequence ID" value="BAQ69871.1"/>
    <property type="molecule type" value="Genomic_DNA"/>
</dbReference>
<dbReference type="InterPro" id="IPR010865">
    <property type="entry name" value="DUF1499"/>
</dbReference>
<evidence type="ECO:0000313" key="2">
    <source>
        <dbReference type="Proteomes" id="UP000064912"/>
    </source>
</evidence>
<sequence>MKILPLVLLVLGLAAIGGAVWFRIVPDDPAVWHVDPLTATKPATPNAALVRPEGGDRAAPVYPATPQALAEAFDAMALAQPRTSRIAGRPDDLFMTYVQRSALWGFPDYISVRILPAEGGASWAAFSRSRYGHSDLGVNAKRLSDWQAALEARLARPAS</sequence>
<dbReference type="KEGG" id="rsu:NHU_02724"/>
<name>A0A0D6B493_RHOSU</name>
<reference evidence="1 2" key="1">
    <citation type="submission" date="2015-02" db="EMBL/GenBank/DDBJ databases">
        <title>Genome sequene of Rhodovulum sulfidophilum DSM 2351.</title>
        <authorList>
            <person name="Nagao N."/>
        </authorList>
    </citation>
    <scope>NUCLEOTIDE SEQUENCE [LARGE SCALE GENOMIC DNA]</scope>
    <source>
        <strain evidence="1 2">DSM 2351</strain>
    </source>
</reference>
<accession>A0A0D6B493</accession>
<gene>
    <name evidence="1" type="ORF">NHU_02724</name>
</gene>
<evidence type="ECO:0000313" key="1">
    <source>
        <dbReference type="EMBL" id="BAQ69871.1"/>
    </source>
</evidence>
<organism evidence="1 2">
    <name type="scientific">Rhodovulum sulfidophilum</name>
    <name type="common">Rhodobacter sulfidophilus</name>
    <dbReference type="NCBI Taxonomy" id="35806"/>
    <lineage>
        <taxon>Bacteria</taxon>
        <taxon>Pseudomonadati</taxon>
        <taxon>Pseudomonadota</taxon>
        <taxon>Alphaproteobacteria</taxon>
        <taxon>Rhodobacterales</taxon>
        <taxon>Paracoccaceae</taxon>
        <taxon>Rhodovulum</taxon>
    </lineage>
</organism>
<proteinExistence type="predicted"/>
<evidence type="ECO:0008006" key="3">
    <source>
        <dbReference type="Google" id="ProtNLM"/>
    </source>
</evidence>
<dbReference type="PATRIC" id="fig|35806.4.peg.2801"/>
<dbReference type="Proteomes" id="UP000064912">
    <property type="component" value="Chromosome"/>
</dbReference>
<dbReference type="AlphaFoldDB" id="A0A0D6B493"/>
<dbReference type="Pfam" id="PF07386">
    <property type="entry name" value="DUF1499"/>
    <property type="match status" value="1"/>
</dbReference>
<protein>
    <recommendedName>
        <fullName evidence="3">DUF1499 domain-containing protein</fullName>
    </recommendedName>
</protein>
<dbReference type="eggNOG" id="COG4446">
    <property type="taxonomic scope" value="Bacteria"/>
</dbReference>